<reference evidence="2 3" key="1">
    <citation type="journal article" date="2012" name="Genome Biol.">
        <title>Genome and low-iron response of an oceanic diatom adapted to chronic iron limitation.</title>
        <authorList>
            <person name="Lommer M."/>
            <person name="Specht M."/>
            <person name="Roy A.S."/>
            <person name="Kraemer L."/>
            <person name="Andreson R."/>
            <person name="Gutowska M.A."/>
            <person name="Wolf J."/>
            <person name="Bergner S.V."/>
            <person name="Schilhabel M.B."/>
            <person name="Klostermeier U.C."/>
            <person name="Beiko R.G."/>
            <person name="Rosenstiel P."/>
            <person name="Hippler M."/>
            <person name="Laroche J."/>
        </authorList>
    </citation>
    <scope>NUCLEOTIDE SEQUENCE [LARGE SCALE GENOMIC DNA]</scope>
    <source>
        <strain evidence="2 3">CCMP1005</strain>
    </source>
</reference>
<protein>
    <submittedName>
        <fullName evidence="2">Uncharacterized protein</fullName>
    </submittedName>
</protein>
<evidence type="ECO:0000256" key="1">
    <source>
        <dbReference type="SAM" id="MobiDB-lite"/>
    </source>
</evidence>
<proteinExistence type="predicted"/>
<feature type="compositionally biased region" description="Basic and acidic residues" evidence="1">
    <location>
        <begin position="14"/>
        <end position="27"/>
    </location>
</feature>
<dbReference type="Proteomes" id="UP000266841">
    <property type="component" value="Unassembled WGS sequence"/>
</dbReference>
<feature type="compositionally biased region" description="Basic and acidic residues" evidence="1">
    <location>
        <begin position="57"/>
        <end position="66"/>
    </location>
</feature>
<keyword evidence="3" id="KW-1185">Reference proteome</keyword>
<dbReference type="AlphaFoldDB" id="K0RBK6"/>
<evidence type="ECO:0000313" key="2">
    <source>
        <dbReference type="EMBL" id="EJK50580.1"/>
    </source>
</evidence>
<dbReference type="EMBL" id="AGNL01043409">
    <property type="protein sequence ID" value="EJK50580.1"/>
    <property type="molecule type" value="Genomic_DNA"/>
</dbReference>
<sequence>MNGHLYIQPRRRVEKPDSPPDEVKDSLRSLAGRRKTAGALDACSLSFFAKAIVKGGDGERRGEATARTRRSRLSVAWSR</sequence>
<comment type="caution">
    <text evidence="2">The sequence shown here is derived from an EMBL/GenBank/DDBJ whole genome shotgun (WGS) entry which is preliminary data.</text>
</comment>
<feature type="non-terminal residue" evidence="2">
    <location>
        <position position="79"/>
    </location>
</feature>
<organism evidence="2 3">
    <name type="scientific">Thalassiosira oceanica</name>
    <name type="common">Marine diatom</name>
    <dbReference type="NCBI Taxonomy" id="159749"/>
    <lineage>
        <taxon>Eukaryota</taxon>
        <taxon>Sar</taxon>
        <taxon>Stramenopiles</taxon>
        <taxon>Ochrophyta</taxon>
        <taxon>Bacillariophyta</taxon>
        <taxon>Coscinodiscophyceae</taxon>
        <taxon>Thalassiosirophycidae</taxon>
        <taxon>Thalassiosirales</taxon>
        <taxon>Thalassiosiraceae</taxon>
        <taxon>Thalassiosira</taxon>
    </lineage>
</organism>
<name>K0RBK6_THAOC</name>
<gene>
    <name evidence="2" type="ORF">THAOC_30388</name>
</gene>
<evidence type="ECO:0000313" key="3">
    <source>
        <dbReference type="Proteomes" id="UP000266841"/>
    </source>
</evidence>
<accession>K0RBK6</accession>
<feature type="region of interest" description="Disordered" evidence="1">
    <location>
        <begin position="1"/>
        <end position="29"/>
    </location>
</feature>
<feature type="region of interest" description="Disordered" evidence="1">
    <location>
        <begin position="57"/>
        <end position="79"/>
    </location>
</feature>